<feature type="transmembrane region" description="Helical" evidence="8">
    <location>
        <begin position="263"/>
        <end position="280"/>
    </location>
</feature>
<evidence type="ECO:0000313" key="10">
    <source>
        <dbReference type="Proteomes" id="UP000237797"/>
    </source>
</evidence>
<organism evidence="9 10">
    <name type="scientific">Planifilum fimeticola</name>
    <dbReference type="NCBI Taxonomy" id="201975"/>
    <lineage>
        <taxon>Bacteria</taxon>
        <taxon>Bacillati</taxon>
        <taxon>Bacillota</taxon>
        <taxon>Bacilli</taxon>
        <taxon>Bacillales</taxon>
        <taxon>Thermoactinomycetaceae</taxon>
        <taxon>Planifilum</taxon>
    </lineage>
</organism>
<dbReference type="Gene3D" id="1.20.1250.20">
    <property type="entry name" value="MFS general substrate transporter like domains"/>
    <property type="match status" value="1"/>
</dbReference>
<dbReference type="CDD" id="cd06173">
    <property type="entry name" value="MFS_MefA_like"/>
    <property type="match status" value="1"/>
</dbReference>
<keyword evidence="3" id="KW-1003">Cell membrane</keyword>
<sequence length="449" mass="48138">MCEYWRLLKREKPFRLLVGAGFIGGVGSYFFNVAVLGHLLQITGTPLAVGFTLALRVLPYLLFGSLAGWMADKIPRKRIMIAADLLRALLALSLVAISSPDHVWIIYAVTFAIAICNAFHTPASNASVPLLVKEKHLLVANALDQTVLGSVLVVGSVSGGIISAAWGTDIAFVLNACAFFTSALMTGKIVYPPPEGEGRPRAVASSQEGKSAWREIAAFIAASRLLRILLAFAILVPLADGILNVLISVYAFQVFDMGNTGTGILYGALGTGLMLGGALAQRLSKNIRTTIAAALFAEGFCRMLASQSTAFPIAVFLFVLVATAAGIGNACTETLIMRVVPSDRLGRVYGFLSSLQNGVFGAALMGAGALPKLDSPAHPRAGWRCLFRSDSPDRRHHAGEEPIHGREGKNVGRHGRKLEKDGCILIQNAMRPGRRPDRRRSRPRFFSTN</sequence>
<feature type="transmembrane region" description="Helical" evidence="8">
    <location>
        <begin position="46"/>
        <end position="67"/>
    </location>
</feature>
<keyword evidence="6 8" id="KW-0472">Membrane</keyword>
<dbReference type="InterPro" id="IPR036259">
    <property type="entry name" value="MFS_trans_sf"/>
</dbReference>
<feature type="transmembrane region" description="Helical" evidence="8">
    <location>
        <begin position="16"/>
        <end position="40"/>
    </location>
</feature>
<proteinExistence type="predicted"/>
<evidence type="ECO:0000256" key="2">
    <source>
        <dbReference type="ARBA" id="ARBA00022448"/>
    </source>
</evidence>
<keyword evidence="5 8" id="KW-1133">Transmembrane helix</keyword>
<feature type="transmembrane region" description="Helical" evidence="8">
    <location>
        <begin position="228"/>
        <end position="251"/>
    </location>
</feature>
<dbReference type="Pfam" id="PF07690">
    <property type="entry name" value="MFS_1"/>
    <property type="match status" value="1"/>
</dbReference>
<dbReference type="SUPFAM" id="SSF103473">
    <property type="entry name" value="MFS general substrate transporter"/>
    <property type="match status" value="1"/>
</dbReference>
<evidence type="ECO:0000256" key="7">
    <source>
        <dbReference type="SAM" id="MobiDB-lite"/>
    </source>
</evidence>
<dbReference type="Proteomes" id="UP000237797">
    <property type="component" value="Unassembled WGS sequence"/>
</dbReference>
<keyword evidence="2" id="KW-0813">Transport</keyword>
<dbReference type="PANTHER" id="PTHR43266:SF7">
    <property type="entry name" value="TRANSPORTER, PUTATIVE-RELATED"/>
    <property type="match status" value="1"/>
</dbReference>
<dbReference type="RefSeq" id="WP_106345929.1">
    <property type="nucleotide sequence ID" value="NZ_PVNE01000022.1"/>
</dbReference>
<feature type="transmembrane region" description="Helical" evidence="8">
    <location>
        <begin position="147"/>
        <end position="166"/>
    </location>
</feature>
<feature type="compositionally biased region" description="Basic residues" evidence="7">
    <location>
        <begin position="432"/>
        <end position="443"/>
    </location>
</feature>
<protein>
    <submittedName>
        <fullName evidence="9">MFS-type transporter involved in bile tolerance (Atg22 family)</fullName>
    </submittedName>
</protein>
<dbReference type="GO" id="GO:0022857">
    <property type="term" value="F:transmembrane transporter activity"/>
    <property type="evidence" value="ECO:0007669"/>
    <property type="project" value="InterPro"/>
</dbReference>
<dbReference type="InterPro" id="IPR011701">
    <property type="entry name" value="MFS"/>
</dbReference>
<feature type="compositionally biased region" description="Basic and acidic residues" evidence="7">
    <location>
        <begin position="393"/>
        <end position="410"/>
    </location>
</feature>
<name>A0A2T0LCB1_9BACL</name>
<evidence type="ECO:0000256" key="4">
    <source>
        <dbReference type="ARBA" id="ARBA00022692"/>
    </source>
</evidence>
<keyword evidence="4 8" id="KW-0812">Transmembrane</keyword>
<reference evidence="9 10" key="1">
    <citation type="submission" date="2018-03" db="EMBL/GenBank/DDBJ databases">
        <title>Genomic Encyclopedia of Archaeal and Bacterial Type Strains, Phase II (KMG-II): from individual species to whole genera.</title>
        <authorList>
            <person name="Goeker M."/>
        </authorList>
    </citation>
    <scope>NUCLEOTIDE SEQUENCE [LARGE SCALE GENOMIC DNA]</scope>
    <source>
        <strain evidence="9 10">DSM 44946</strain>
    </source>
</reference>
<feature type="region of interest" description="Disordered" evidence="7">
    <location>
        <begin position="393"/>
        <end position="449"/>
    </location>
</feature>
<feature type="transmembrane region" description="Helical" evidence="8">
    <location>
        <begin position="311"/>
        <end position="336"/>
    </location>
</feature>
<dbReference type="EMBL" id="PVNE01000022">
    <property type="protein sequence ID" value="PRX39617.1"/>
    <property type="molecule type" value="Genomic_DNA"/>
</dbReference>
<evidence type="ECO:0000313" key="9">
    <source>
        <dbReference type="EMBL" id="PRX39617.1"/>
    </source>
</evidence>
<evidence type="ECO:0000256" key="8">
    <source>
        <dbReference type="SAM" id="Phobius"/>
    </source>
</evidence>
<gene>
    <name evidence="9" type="ORF">CLV97_1227</name>
</gene>
<dbReference type="AlphaFoldDB" id="A0A2T0LCB1"/>
<comment type="subcellular location">
    <subcellularLocation>
        <location evidence="1">Cell membrane</location>
        <topology evidence="1">Multi-pass membrane protein</topology>
    </subcellularLocation>
</comment>
<accession>A0A2T0LCB1</accession>
<dbReference type="PANTHER" id="PTHR43266">
    <property type="entry name" value="MACROLIDE-EFFLUX PROTEIN"/>
    <property type="match status" value="1"/>
</dbReference>
<keyword evidence="10" id="KW-1185">Reference proteome</keyword>
<evidence type="ECO:0000256" key="3">
    <source>
        <dbReference type="ARBA" id="ARBA00022475"/>
    </source>
</evidence>
<evidence type="ECO:0000256" key="1">
    <source>
        <dbReference type="ARBA" id="ARBA00004651"/>
    </source>
</evidence>
<evidence type="ECO:0000256" key="5">
    <source>
        <dbReference type="ARBA" id="ARBA00022989"/>
    </source>
</evidence>
<evidence type="ECO:0000256" key="6">
    <source>
        <dbReference type="ARBA" id="ARBA00023136"/>
    </source>
</evidence>
<dbReference type="GO" id="GO:0005886">
    <property type="term" value="C:plasma membrane"/>
    <property type="evidence" value="ECO:0007669"/>
    <property type="project" value="UniProtKB-SubCell"/>
</dbReference>
<dbReference type="OrthoDB" id="9775268at2"/>
<comment type="caution">
    <text evidence="9">The sequence shown here is derived from an EMBL/GenBank/DDBJ whole genome shotgun (WGS) entry which is preliminary data.</text>
</comment>